<dbReference type="Gene3D" id="2.30.30.40">
    <property type="entry name" value="SH3 Domains"/>
    <property type="match status" value="1"/>
</dbReference>
<feature type="domain" description="CheW-like" evidence="1">
    <location>
        <begin position="707"/>
        <end position="853"/>
    </location>
</feature>
<dbReference type="EMBL" id="PQFZ01000016">
    <property type="protein sequence ID" value="POR48072.1"/>
    <property type="molecule type" value="Genomic_DNA"/>
</dbReference>
<gene>
    <name evidence="2" type="ORF">CYD53_11695</name>
</gene>
<evidence type="ECO:0000313" key="3">
    <source>
        <dbReference type="Proteomes" id="UP000236919"/>
    </source>
</evidence>
<name>A0A2S4M025_9HYPH</name>
<dbReference type="InterPro" id="IPR002545">
    <property type="entry name" value="CheW-lke_dom"/>
</dbReference>
<sequence>MQTLHKGIAIDPSLAGIIRHMHAIDDYRQVFDRLQASWDTLTLLGQLSGNATEMSGTRSAFEELTASLLNHLAIETRDKVVSDLRTKAQNAIDVLVRNLFERTADIGFLAADTDIREMLEEATPTPAAREAIEARFRDYVAKYSVYSDIVLVDCEGAVRARLQPHPAETVRHAIIQEALSSSGAYVEHYGVVDFVSEAQSLVYAWRVEDRAKRPLGVLVLVFRLADEMAGIFRKLLPEDDWTILGCATPQGEVIAGSCAIQLPAGLALSPAALQGREPVLKLGGRQYLAVACRSSGYQGYMGPGWIGLGLLPLEAAFTQGDGALGARIDDGLLAAVTGHSDLFSEDLLTVSRQAAMIQRDLNRSVWNGSIRQAGSTAANAAFSKILLWEISNAGRRTQAVFDASIGDLHRTVVAAIMEKCRSRAAFAIDVMDRNLYERANDCRWWALNATFARVLSEPTPEGARHCGEILATINSLYTVYSNLILFDAKGVVVAVSQPAEAHLVGETLAAEWVQRTLALRSGQHYAVSGFEPSPLYGQASTLIYTAAVQAPAGGKVVGGKSVGGIAIVFDSTPQFGAILQDSLPADEAGAALPGAFTLFVAGDGRIISSTEPRFAVGAPSPIVIDPQGLANEGDLAGIRTFEGRHVAVGAALSKGYREYKTSDGHHADVVALCVVPLGDIASDAGARPSSAAANAIAARRLPDGVEAFEAATFQIGRHWLGVKARDVVEAVDLAGLKPSAKQAEDGLLAGYKLHQGDPVPVLRLARLLGIPDGSAEDQQIVIVRAAGRTLGLIVDSLGPIPEIPVSELQPLRDLTAKQEVPALGVVAARDAQGAPAGMLMLLDVDRLGARLDGEPAPTLLRAAE</sequence>
<comment type="caution">
    <text evidence="2">The sequence shown here is derived from an EMBL/GenBank/DDBJ whole genome shotgun (WGS) entry which is preliminary data.</text>
</comment>
<dbReference type="Gene3D" id="3.30.450.20">
    <property type="entry name" value="PAS domain"/>
    <property type="match status" value="1"/>
</dbReference>
<keyword evidence="3" id="KW-1185">Reference proteome</keyword>
<dbReference type="AlphaFoldDB" id="A0A2S4M025"/>
<organism evidence="2 3">
    <name type="scientific">Bosea psychrotolerans</name>
    <dbReference type="NCBI Taxonomy" id="1871628"/>
    <lineage>
        <taxon>Bacteria</taxon>
        <taxon>Pseudomonadati</taxon>
        <taxon>Pseudomonadota</taxon>
        <taxon>Alphaproteobacteria</taxon>
        <taxon>Hyphomicrobiales</taxon>
        <taxon>Boseaceae</taxon>
        <taxon>Bosea</taxon>
    </lineage>
</organism>
<dbReference type="RefSeq" id="WP_103720345.1">
    <property type="nucleotide sequence ID" value="NZ_PQFZ01000016.1"/>
</dbReference>
<dbReference type="Pfam" id="PF01584">
    <property type="entry name" value="CheW"/>
    <property type="match status" value="1"/>
</dbReference>
<dbReference type="SMART" id="SM00260">
    <property type="entry name" value="CheW"/>
    <property type="match status" value="1"/>
</dbReference>
<dbReference type="GO" id="GO:0006935">
    <property type="term" value="P:chemotaxis"/>
    <property type="evidence" value="ECO:0007669"/>
    <property type="project" value="InterPro"/>
</dbReference>
<dbReference type="SUPFAM" id="SSF50341">
    <property type="entry name" value="CheW-like"/>
    <property type="match status" value="1"/>
</dbReference>
<evidence type="ECO:0000259" key="1">
    <source>
        <dbReference type="PROSITE" id="PS50851"/>
    </source>
</evidence>
<dbReference type="InterPro" id="IPR036061">
    <property type="entry name" value="CheW-like_dom_sf"/>
</dbReference>
<dbReference type="Gene3D" id="2.40.50.180">
    <property type="entry name" value="CheA-289, Domain 4"/>
    <property type="match status" value="1"/>
</dbReference>
<proteinExistence type="predicted"/>
<reference evidence="2 3" key="1">
    <citation type="submission" date="2018-01" db="EMBL/GenBank/DDBJ databases">
        <title>Genomic Encyclopedia of Type Strains, Phase III (KMG-III): the genomes of soil and plant-associated and newly described type strains.</title>
        <authorList>
            <person name="Whitman W."/>
        </authorList>
    </citation>
    <scope>NUCLEOTIDE SEQUENCE [LARGE SCALE GENOMIC DNA]</scope>
    <source>
        <strain evidence="2 3">1131</strain>
    </source>
</reference>
<dbReference type="PROSITE" id="PS50851">
    <property type="entry name" value="CHEW"/>
    <property type="match status" value="1"/>
</dbReference>
<dbReference type="GO" id="GO:0007165">
    <property type="term" value="P:signal transduction"/>
    <property type="evidence" value="ECO:0007669"/>
    <property type="project" value="InterPro"/>
</dbReference>
<dbReference type="OrthoDB" id="9814866at2"/>
<accession>A0A2S4M025</accession>
<protein>
    <submittedName>
        <fullName evidence="2">Chemotaxis signal transduction protein</fullName>
    </submittedName>
</protein>
<evidence type="ECO:0000313" key="2">
    <source>
        <dbReference type="EMBL" id="POR48072.1"/>
    </source>
</evidence>
<dbReference type="Proteomes" id="UP000236919">
    <property type="component" value="Unassembled WGS sequence"/>
</dbReference>